<dbReference type="Pfam" id="PF00620">
    <property type="entry name" value="RhoGAP"/>
    <property type="match status" value="1"/>
</dbReference>
<gene>
    <name evidence="5" type="ORF">HNAJ_LOCUS853</name>
</gene>
<feature type="region of interest" description="Disordered" evidence="2">
    <location>
        <begin position="107"/>
        <end position="134"/>
    </location>
</feature>
<dbReference type="Proteomes" id="UP000278807">
    <property type="component" value="Unassembled WGS sequence"/>
</dbReference>
<keyword evidence="1" id="KW-0343">GTPase activation</keyword>
<dbReference type="InterPro" id="IPR052118">
    <property type="entry name" value="Rho-GAP_regulator"/>
</dbReference>
<evidence type="ECO:0000313" key="5">
    <source>
        <dbReference type="EMBL" id="VDN96712.1"/>
    </source>
</evidence>
<feature type="compositionally biased region" description="Low complexity" evidence="2">
    <location>
        <begin position="26"/>
        <end position="35"/>
    </location>
</feature>
<dbReference type="Pfam" id="PF25336">
    <property type="entry name" value="C2_SYDE"/>
    <property type="match status" value="1"/>
</dbReference>
<evidence type="ECO:0000313" key="6">
    <source>
        <dbReference type="Proteomes" id="UP000278807"/>
    </source>
</evidence>
<dbReference type="PROSITE" id="PS50004">
    <property type="entry name" value="C2"/>
    <property type="match status" value="1"/>
</dbReference>
<dbReference type="EMBL" id="UZAE01000276">
    <property type="protein sequence ID" value="VDN96712.1"/>
    <property type="molecule type" value="Genomic_DNA"/>
</dbReference>
<feature type="region of interest" description="Disordered" evidence="2">
    <location>
        <begin position="1"/>
        <end position="35"/>
    </location>
</feature>
<dbReference type="PANTHER" id="PTHR46150">
    <property type="entry name" value="RHO GTPASE-ACTIVATING PROTEIN 100F"/>
    <property type="match status" value="1"/>
</dbReference>
<feature type="region of interest" description="Disordered" evidence="2">
    <location>
        <begin position="57"/>
        <end position="89"/>
    </location>
</feature>
<feature type="domain" description="C2" evidence="3">
    <location>
        <begin position="501"/>
        <end position="618"/>
    </location>
</feature>
<feature type="compositionally biased region" description="Polar residues" evidence="2">
    <location>
        <begin position="8"/>
        <end position="25"/>
    </location>
</feature>
<dbReference type="GO" id="GO:0007165">
    <property type="term" value="P:signal transduction"/>
    <property type="evidence" value="ECO:0007669"/>
    <property type="project" value="InterPro"/>
</dbReference>
<protein>
    <submittedName>
        <fullName evidence="7">Rho-GAP domain-containing protein</fullName>
    </submittedName>
</protein>
<keyword evidence="6" id="KW-1185">Reference proteome</keyword>
<dbReference type="PANTHER" id="PTHR46150:SF3">
    <property type="entry name" value="RHO GTPASE-ACTIVATING PROTEIN 100F"/>
    <property type="match status" value="1"/>
</dbReference>
<reference evidence="5 6" key="2">
    <citation type="submission" date="2018-11" db="EMBL/GenBank/DDBJ databases">
        <authorList>
            <consortium name="Pathogen Informatics"/>
        </authorList>
    </citation>
    <scope>NUCLEOTIDE SEQUENCE [LARGE SCALE GENOMIC DNA]</scope>
</reference>
<dbReference type="GO" id="GO:0030030">
    <property type="term" value="P:cell projection organization"/>
    <property type="evidence" value="ECO:0007669"/>
    <property type="project" value="TreeGrafter"/>
</dbReference>
<dbReference type="WBParaSite" id="HNAJ_0000085301-mRNA-1">
    <property type="protein sequence ID" value="HNAJ_0000085301-mRNA-1"/>
    <property type="gene ID" value="HNAJ_0000085301"/>
</dbReference>
<evidence type="ECO:0000256" key="2">
    <source>
        <dbReference type="SAM" id="MobiDB-lite"/>
    </source>
</evidence>
<feature type="region of interest" description="Disordered" evidence="2">
    <location>
        <begin position="612"/>
        <end position="632"/>
    </location>
</feature>
<dbReference type="GO" id="GO:0016477">
    <property type="term" value="P:cell migration"/>
    <property type="evidence" value="ECO:0007669"/>
    <property type="project" value="TreeGrafter"/>
</dbReference>
<proteinExistence type="predicted"/>
<dbReference type="SMART" id="SM00324">
    <property type="entry name" value="RhoGAP"/>
    <property type="match status" value="1"/>
</dbReference>
<dbReference type="Gene3D" id="2.60.40.150">
    <property type="entry name" value="C2 domain"/>
    <property type="match status" value="1"/>
</dbReference>
<dbReference type="PROSITE" id="PS50238">
    <property type="entry name" value="RHOGAP"/>
    <property type="match status" value="1"/>
</dbReference>
<dbReference type="InterPro" id="IPR008936">
    <property type="entry name" value="Rho_GTPase_activation_prot"/>
</dbReference>
<feature type="compositionally biased region" description="Basic and acidic residues" evidence="2">
    <location>
        <begin position="111"/>
        <end position="130"/>
    </location>
</feature>
<organism evidence="7">
    <name type="scientific">Rodentolepis nana</name>
    <name type="common">Dwarf tapeworm</name>
    <name type="synonym">Hymenolepis nana</name>
    <dbReference type="NCBI Taxonomy" id="102285"/>
    <lineage>
        <taxon>Eukaryota</taxon>
        <taxon>Metazoa</taxon>
        <taxon>Spiralia</taxon>
        <taxon>Lophotrochozoa</taxon>
        <taxon>Platyhelminthes</taxon>
        <taxon>Cestoda</taxon>
        <taxon>Eucestoda</taxon>
        <taxon>Cyclophyllidea</taxon>
        <taxon>Hymenolepididae</taxon>
        <taxon>Rodentolepis</taxon>
    </lineage>
</organism>
<dbReference type="InterPro" id="IPR000198">
    <property type="entry name" value="RhoGAP_dom"/>
</dbReference>
<reference evidence="7" key="1">
    <citation type="submission" date="2017-02" db="UniProtKB">
        <authorList>
            <consortium name="WormBaseParasite"/>
        </authorList>
    </citation>
    <scope>IDENTIFICATION</scope>
</reference>
<feature type="region of interest" description="Disordered" evidence="2">
    <location>
        <begin position="478"/>
        <end position="510"/>
    </location>
</feature>
<dbReference type="OrthoDB" id="120383at2759"/>
<evidence type="ECO:0000313" key="7">
    <source>
        <dbReference type="WBParaSite" id="HNAJ_0000085301-mRNA-1"/>
    </source>
</evidence>
<feature type="compositionally biased region" description="Polar residues" evidence="2">
    <location>
        <begin position="612"/>
        <end position="621"/>
    </location>
</feature>
<dbReference type="Gene3D" id="1.10.555.10">
    <property type="entry name" value="Rho GTPase activation protein"/>
    <property type="match status" value="1"/>
</dbReference>
<dbReference type="InterPro" id="IPR000008">
    <property type="entry name" value="C2_dom"/>
</dbReference>
<dbReference type="STRING" id="102285.A0A0R3T1T3"/>
<dbReference type="InterPro" id="IPR035892">
    <property type="entry name" value="C2_domain_sf"/>
</dbReference>
<feature type="domain" description="Rho-GAP" evidence="4">
    <location>
        <begin position="687"/>
        <end position="851"/>
    </location>
</feature>
<dbReference type="CDD" id="cd00030">
    <property type="entry name" value="C2"/>
    <property type="match status" value="1"/>
</dbReference>
<dbReference type="SUPFAM" id="SSF48350">
    <property type="entry name" value="GTPase activation domain, GAP"/>
    <property type="match status" value="1"/>
</dbReference>
<dbReference type="GO" id="GO:0097060">
    <property type="term" value="C:synaptic membrane"/>
    <property type="evidence" value="ECO:0007669"/>
    <property type="project" value="TreeGrafter"/>
</dbReference>
<dbReference type="GO" id="GO:0005096">
    <property type="term" value="F:GTPase activator activity"/>
    <property type="evidence" value="ECO:0007669"/>
    <property type="project" value="UniProtKB-KW"/>
</dbReference>
<accession>A0A0R3T1T3</accession>
<evidence type="ECO:0000256" key="1">
    <source>
        <dbReference type="ARBA" id="ARBA00022468"/>
    </source>
</evidence>
<sequence length="851" mass="92984">MAKESIDSGLSSEQSQTSRSNYPTRQQQPHLPIPLHHQPSAERITTQTHAVVNSSNYRMFTGGGINPNNGQNPPPINNTTTSTATGTNLGASASSTALFSRFPSQALPRVHFGDPKGRKPRFREPSDCTRIRVPPPFVRSLSSKVFDLTDGLSPPPVQQPSSPQHEMVYHQPQQHRDTLMDKGIQCEPESGGSARNQPHSNPLLSALLAAANATVNTPSGSGEVDPGFRRKPQFRSGTLPYWSDSEVNAYDSLDTYSAAPQNTIGIVGGGNKAYPSASFVAAAATAAAMALAAVQSTSRVPAPKTTLDPSLGTPMSRASLHLEDLTPESVAMRSLTGQFADTSLYARFPTATGSGVDQRKSVNFDATSLQKLPDFYGNPGVDITQFPPPPAPNPQLMDKNNQKISIGPQYFHELPGSQIRYSVNEESSLMQPPHFLTGAIAGSSQERTLSGTTGPSSVSRPQLPSNFNSAQFNFLSSEPYPSLSQPQRQPIQTQSPVHEPTSPRFRQHSHLDGGDIWSGGGLLVTNIIAASGLKTAQMPLRDLYCVLETDSIRKARSMIRTGTDYFEWDEVFEMEIEESRFLSILIYQWDARTRHRLCFYGGIDLTSITQRQIASSPSQENPGGESAEEAQPLTSPLIARSGMRFEKIALQLEPRGVLYLQTGFLPMSALYIRRNLSTSYDSAFFGVSLDELMYRERMLASLGIVPDSVVPLLIRKCVEEVDRRGTEVVGIYRLSGSVWMKMQVRDLFNRTAEKIAQALVKRNEKAVRGALAGLDLSVDAVPDIHAITATMKDFFRELPEPLFTNALYPMVYEATQVAGPGDSHMGTKLILNILDCLPTSNQVVGKEDKDF</sequence>
<dbReference type="AlphaFoldDB" id="A0A0R3T1T3"/>
<feature type="compositionally biased region" description="Polar residues" evidence="2">
    <location>
        <begin position="482"/>
        <end position="496"/>
    </location>
</feature>
<dbReference type="SUPFAM" id="SSF49562">
    <property type="entry name" value="C2 domain (Calcium/lipid-binding domain, CaLB)"/>
    <property type="match status" value="1"/>
</dbReference>
<evidence type="ECO:0000259" key="3">
    <source>
        <dbReference type="PROSITE" id="PS50004"/>
    </source>
</evidence>
<evidence type="ECO:0000259" key="4">
    <source>
        <dbReference type="PROSITE" id="PS50238"/>
    </source>
</evidence>
<dbReference type="GO" id="GO:0046578">
    <property type="term" value="P:regulation of Ras protein signal transduction"/>
    <property type="evidence" value="ECO:0007669"/>
    <property type="project" value="TreeGrafter"/>
</dbReference>
<name>A0A0R3T1T3_RODNA</name>
<feature type="compositionally biased region" description="Low complexity" evidence="2">
    <location>
        <begin position="66"/>
        <end position="89"/>
    </location>
</feature>
<dbReference type="InterPro" id="IPR057459">
    <property type="entry name" value="SYDE1/2_C2"/>
</dbReference>